<accession>A0AA38VP55</accession>
<keyword evidence="7" id="KW-1185">Reference proteome</keyword>
<dbReference type="InterPro" id="IPR059066">
    <property type="entry name" value="Ig_Tag1-like_5th"/>
</dbReference>
<evidence type="ECO:0000259" key="4">
    <source>
        <dbReference type="Pfam" id="PF26150"/>
    </source>
</evidence>
<evidence type="ECO:0000259" key="5">
    <source>
        <dbReference type="Pfam" id="PF26153"/>
    </source>
</evidence>
<keyword evidence="2" id="KW-0812">Transmembrane</keyword>
<sequence>MSNLGKAPQSSASSSRQSEDNRETSETTPLLSSSAATPRYDGDNDGSVRAHDANDAHESFWPDGPSPSASPRADVPSVKASKSKGTRWPSIIAMALLAFLSITAISVAFFVPAAVEEYAKQAAVLEPTNLSLESLTANGVRARIQANFRLDGSRVRNEHVRRVGKATTWIVRALGTEETRVNVTLPEYDNILLGSAVVPPLVINIVEGQTTAIDFVAELTPGDTDGIRMIANEWLEGRLDVLRLQGRTDIQLKSGLIPLGSHTVSESLTFEADKIPDMPQYNITRLRFRETPLPGSEYKDGMGADVSLVAFNKYPVSIDIPRLGFEVLLPGCSLDDDNILVATAFTETVAVRPQSNVTAEVHGLVRELPESLTRACPDSTSSPLDMLLKQYMDGEEATVFVRGAKWPLDDTPGWVADILSSVTLPVPFPGRSFDSLIRNFSLTDVHFTMPDPFAEPGDPDANPKVSGNIVVLAGLPSELNFDINVTNVRANADVFYKSRELGKLDLRRWQKAKSTKVDATGDQEALLKIQSKIKDAPLDVTDADVLTDVIQELLFGKKGVLLDIKAHVDVKVQTVLGQLILKDVPAEGKIPVKPLPKKSIGSLNPKVGNITIIDTTASSVELTALVNITNPTPYSAYIPYIGIHILGNGSLVGQAVVKDMNIIPGNNTNIAVRALWNPSWGGDRGVEQGRQLISSYLSGFNTSVTVRTHRMSIPALPDLGEALSKLNLTIAAPRLSLPGEDEYEKSHFIRDATFHILSSTAQFTLVSPFAHNVLYIDHVNATAFYNHTDPVGRIVYHYPIACPPGTSQTPKLPVDWSIGEGGYEKLKNALGGKLKLDANATVGVRLGAWTETVWYVGKGIGASVRL</sequence>
<name>A0AA38VP55_9PEZI</name>
<evidence type="ECO:0000313" key="6">
    <source>
        <dbReference type="EMBL" id="KAJ9143533.1"/>
    </source>
</evidence>
<comment type="caution">
    <text evidence="6">The sequence shown here is derived from an EMBL/GenBank/DDBJ whole genome shotgun (WGS) entry which is preliminary data.</text>
</comment>
<dbReference type="AlphaFoldDB" id="A0AA38VP55"/>
<dbReference type="InterPro" id="IPR055011">
    <property type="entry name" value="Tag1_C"/>
</dbReference>
<feature type="compositionally biased region" description="Basic and acidic residues" evidence="1">
    <location>
        <begin position="40"/>
        <end position="60"/>
    </location>
</feature>
<dbReference type="PANTHER" id="PTHR35895">
    <property type="entry name" value="CHROMOSOME 16, WHOLE GENOME SHOTGUN SEQUENCE"/>
    <property type="match status" value="1"/>
</dbReference>
<dbReference type="GO" id="GO:0000329">
    <property type="term" value="C:fungal-type vacuole membrane"/>
    <property type="evidence" value="ECO:0007669"/>
    <property type="project" value="InterPro"/>
</dbReference>
<proteinExistence type="predicted"/>
<keyword evidence="2" id="KW-0472">Membrane</keyword>
<dbReference type="PANTHER" id="PTHR35895:SF3">
    <property type="entry name" value="PRE-RRNA PROCESSING PROTEIN"/>
    <property type="match status" value="1"/>
</dbReference>
<evidence type="ECO:0000256" key="1">
    <source>
        <dbReference type="SAM" id="MobiDB-lite"/>
    </source>
</evidence>
<dbReference type="Pfam" id="PF22786">
    <property type="entry name" value="Tag1_C"/>
    <property type="match status" value="1"/>
</dbReference>
<evidence type="ECO:0000256" key="2">
    <source>
        <dbReference type="SAM" id="Phobius"/>
    </source>
</evidence>
<feature type="region of interest" description="Disordered" evidence="1">
    <location>
        <begin position="1"/>
        <end position="82"/>
    </location>
</feature>
<protein>
    <submittedName>
        <fullName evidence="6">Pre-rRNA processing protein</fullName>
    </submittedName>
</protein>
<dbReference type="EMBL" id="JANBVN010000111">
    <property type="protein sequence ID" value="KAJ9143533.1"/>
    <property type="molecule type" value="Genomic_DNA"/>
</dbReference>
<dbReference type="Proteomes" id="UP001174691">
    <property type="component" value="Unassembled WGS sequence"/>
</dbReference>
<dbReference type="Pfam" id="PF26153">
    <property type="entry name" value="LEA-2L_5"/>
    <property type="match status" value="1"/>
</dbReference>
<dbReference type="InterPro" id="IPR059065">
    <property type="entry name" value="Ig_Tag1-like_4th"/>
</dbReference>
<feature type="domain" description="Tag1-like fourth Ig-like" evidence="4">
    <location>
        <begin position="604"/>
        <end position="719"/>
    </location>
</feature>
<gene>
    <name evidence="6" type="ORF">NKR19_g6855</name>
</gene>
<feature type="domain" description="Tag1 C-terminal" evidence="3">
    <location>
        <begin position="480"/>
        <end position="593"/>
    </location>
</feature>
<organism evidence="6 7">
    <name type="scientific">Coniochaeta hoffmannii</name>
    <dbReference type="NCBI Taxonomy" id="91930"/>
    <lineage>
        <taxon>Eukaryota</taxon>
        <taxon>Fungi</taxon>
        <taxon>Dikarya</taxon>
        <taxon>Ascomycota</taxon>
        <taxon>Pezizomycotina</taxon>
        <taxon>Sordariomycetes</taxon>
        <taxon>Sordariomycetidae</taxon>
        <taxon>Coniochaetales</taxon>
        <taxon>Coniochaetaceae</taxon>
        <taxon>Coniochaeta</taxon>
    </lineage>
</organism>
<evidence type="ECO:0000313" key="7">
    <source>
        <dbReference type="Proteomes" id="UP001174691"/>
    </source>
</evidence>
<dbReference type="InterPro" id="IPR046368">
    <property type="entry name" value="Tag1"/>
</dbReference>
<keyword evidence="2" id="KW-1133">Transmembrane helix</keyword>
<feature type="compositionally biased region" description="Low complexity" evidence="1">
    <location>
        <begin position="26"/>
        <end position="38"/>
    </location>
</feature>
<feature type="transmembrane region" description="Helical" evidence="2">
    <location>
        <begin position="91"/>
        <end position="111"/>
    </location>
</feature>
<evidence type="ECO:0000259" key="3">
    <source>
        <dbReference type="Pfam" id="PF22786"/>
    </source>
</evidence>
<dbReference type="Pfam" id="PF26174">
    <property type="entry name" value="LEA-2_1"/>
    <property type="match status" value="1"/>
</dbReference>
<dbReference type="Pfam" id="PF26150">
    <property type="entry name" value="LEA-2_4"/>
    <property type="match status" value="1"/>
</dbReference>
<feature type="domain" description="Tag1-like fifth Ig-like" evidence="5">
    <location>
        <begin position="743"/>
        <end position="854"/>
    </location>
</feature>
<reference evidence="6" key="1">
    <citation type="submission" date="2022-07" db="EMBL/GenBank/DDBJ databases">
        <title>Fungi with potential for degradation of polypropylene.</title>
        <authorList>
            <person name="Gostincar C."/>
        </authorList>
    </citation>
    <scope>NUCLEOTIDE SEQUENCE</scope>
    <source>
        <strain evidence="6">EXF-13287</strain>
    </source>
</reference>